<keyword evidence="2" id="KW-1185">Reference proteome</keyword>
<dbReference type="Proteomes" id="UP000187209">
    <property type="component" value="Unassembled WGS sequence"/>
</dbReference>
<dbReference type="AlphaFoldDB" id="A0A1R2B6M9"/>
<proteinExistence type="predicted"/>
<organism evidence="1 2">
    <name type="scientific">Stentor coeruleus</name>
    <dbReference type="NCBI Taxonomy" id="5963"/>
    <lineage>
        <taxon>Eukaryota</taxon>
        <taxon>Sar</taxon>
        <taxon>Alveolata</taxon>
        <taxon>Ciliophora</taxon>
        <taxon>Postciliodesmatophora</taxon>
        <taxon>Heterotrichea</taxon>
        <taxon>Heterotrichida</taxon>
        <taxon>Stentoridae</taxon>
        <taxon>Stentor</taxon>
    </lineage>
</organism>
<gene>
    <name evidence="1" type="ORF">SteCoe_29092</name>
</gene>
<sequence length="375" mass="42797">MELDQQLDVANSFLNKVEASSLHSFYTRNPIIRPTLSVYDKEKSKNFGPDKTISLNPPSSDEESEYDFIIPSVNQVIEKIFDSEHTSITDEPILSNYHPPTLIICGLDPRVSHQATQSALMSLGYGIRKVSLVDFGEESCIHTALVYFEHIAAGKRDLAKEMYSKLRRYEKSETLGSKIHMIPGALIKTSVRWFCYKVLDPTLEWTAVVCRGIKLLKTAKEIQKRLGRYCLRIEVPRYINTQLCTLIVVPGLIEAKKIMSHKSLGIAEFIDIHPYSSIFKRPDQYLPMFFKEFNRTDFSCLTVLPQKDEDEDMISPISSSEEGEITNGEKPSEDLAYKIFEFQGEFITKSQEISYHSGVMVKTSFNSRLNQFTSN</sequence>
<comment type="caution">
    <text evidence="1">The sequence shown here is derived from an EMBL/GenBank/DDBJ whole genome shotgun (WGS) entry which is preliminary data.</text>
</comment>
<evidence type="ECO:0000313" key="1">
    <source>
        <dbReference type="EMBL" id="OMJ72463.1"/>
    </source>
</evidence>
<name>A0A1R2B6M9_9CILI</name>
<protein>
    <submittedName>
        <fullName evidence="1">Uncharacterized protein</fullName>
    </submittedName>
</protein>
<accession>A0A1R2B6M9</accession>
<dbReference type="EMBL" id="MPUH01000899">
    <property type="protein sequence ID" value="OMJ72463.1"/>
    <property type="molecule type" value="Genomic_DNA"/>
</dbReference>
<evidence type="ECO:0000313" key="2">
    <source>
        <dbReference type="Proteomes" id="UP000187209"/>
    </source>
</evidence>
<dbReference type="OrthoDB" id="324442at2759"/>
<reference evidence="1 2" key="1">
    <citation type="submission" date="2016-11" db="EMBL/GenBank/DDBJ databases">
        <title>The macronuclear genome of Stentor coeruleus: a giant cell with tiny introns.</title>
        <authorList>
            <person name="Slabodnick M."/>
            <person name="Ruby J.G."/>
            <person name="Reiff S.B."/>
            <person name="Swart E.C."/>
            <person name="Gosai S."/>
            <person name="Prabakaran S."/>
            <person name="Witkowska E."/>
            <person name="Larue G.E."/>
            <person name="Fisher S."/>
            <person name="Freeman R.M."/>
            <person name="Gunawardena J."/>
            <person name="Chu W."/>
            <person name="Stover N.A."/>
            <person name="Gregory B.D."/>
            <person name="Nowacki M."/>
            <person name="Derisi J."/>
            <person name="Roy S.W."/>
            <person name="Marshall W.F."/>
            <person name="Sood P."/>
        </authorList>
    </citation>
    <scope>NUCLEOTIDE SEQUENCE [LARGE SCALE GENOMIC DNA]</scope>
    <source>
        <strain evidence="1">WM001</strain>
    </source>
</reference>